<keyword evidence="2" id="KW-1185">Reference proteome</keyword>
<dbReference type="InterPro" id="IPR012545">
    <property type="entry name" value="DUF1697"/>
</dbReference>
<evidence type="ECO:0000313" key="1">
    <source>
        <dbReference type="EMBL" id="MBM7480613.1"/>
    </source>
</evidence>
<comment type="caution">
    <text evidence="1">The sequence shown here is derived from an EMBL/GenBank/DDBJ whole genome shotgun (WGS) entry which is preliminary data.</text>
</comment>
<dbReference type="PANTHER" id="PTHR36439:SF1">
    <property type="entry name" value="DUF1697 DOMAIN-CONTAINING PROTEIN"/>
    <property type="match status" value="1"/>
</dbReference>
<evidence type="ECO:0000313" key="2">
    <source>
        <dbReference type="Proteomes" id="UP000698059"/>
    </source>
</evidence>
<dbReference type="Gene3D" id="3.30.70.1280">
    <property type="entry name" value="SP0830-like domains"/>
    <property type="match status" value="1"/>
</dbReference>
<organism evidence="1 2">
    <name type="scientific">Oerskovia jenensis</name>
    <dbReference type="NCBI Taxonomy" id="162169"/>
    <lineage>
        <taxon>Bacteria</taxon>
        <taxon>Bacillati</taxon>
        <taxon>Actinomycetota</taxon>
        <taxon>Actinomycetes</taxon>
        <taxon>Micrococcales</taxon>
        <taxon>Cellulomonadaceae</taxon>
        <taxon>Oerskovia</taxon>
    </lineage>
</organism>
<dbReference type="PIRSF" id="PIRSF008502">
    <property type="entry name" value="UCP008502"/>
    <property type="match status" value="1"/>
</dbReference>
<protein>
    <submittedName>
        <fullName evidence="1">Uncharacterized protein (DUF1697 family)</fullName>
    </submittedName>
</protein>
<accession>A0ABS2LJL5</accession>
<dbReference type="Pfam" id="PF08002">
    <property type="entry name" value="DUF1697"/>
    <property type="match status" value="1"/>
</dbReference>
<reference evidence="1 2" key="1">
    <citation type="submission" date="2021-01" db="EMBL/GenBank/DDBJ databases">
        <title>Sequencing the genomes of 1000 actinobacteria strains.</title>
        <authorList>
            <person name="Klenk H.-P."/>
        </authorList>
    </citation>
    <scope>NUCLEOTIDE SEQUENCE [LARGE SCALE GENOMIC DNA]</scope>
    <source>
        <strain evidence="1 2">DSM 46000</strain>
    </source>
</reference>
<sequence length="186" mass="19361">MASRFAVLLRGVNVGGGRKVPSADLRAVAQDAGFTGARTILNSGNLVVSSGASGATGPDDVARLVRAGLADRLGLDVDVLALTGEDLAAAIAANPFDEAARVDPSHLLLTFHPRPPDPDRLAALEPARYGIEHMAWSGPVSYTWFQGGVGTSKLTPAVLLRTLGVWGTARNWNTVEKLAVLVDEAA</sequence>
<dbReference type="EMBL" id="JAFBBO010000001">
    <property type="protein sequence ID" value="MBM7480613.1"/>
    <property type="molecule type" value="Genomic_DNA"/>
</dbReference>
<name>A0ABS2LJL5_9CELL</name>
<gene>
    <name evidence="1" type="ORF">JOD49_003533</name>
</gene>
<proteinExistence type="predicted"/>
<dbReference type="Proteomes" id="UP000698059">
    <property type="component" value="Unassembled WGS sequence"/>
</dbReference>
<dbReference type="PANTHER" id="PTHR36439">
    <property type="entry name" value="BLL4334 PROTEIN"/>
    <property type="match status" value="1"/>
</dbReference>
<dbReference type="SUPFAM" id="SSF160379">
    <property type="entry name" value="SP0830-like"/>
    <property type="match status" value="1"/>
</dbReference>